<dbReference type="AlphaFoldDB" id="A0A0N4U5Y5"/>
<dbReference type="WBParaSite" id="DME_0000229601-mRNA-1">
    <property type="protein sequence ID" value="DME_0000229601-mRNA-1"/>
    <property type="gene ID" value="DME_0000229601"/>
</dbReference>
<evidence type="ECO:0000313" key="2">
    <source>
        <dbReference type="EMBL" id="VDN56683.1"/>
    </source>
</evidence>
<dbReference type="Proteomes" id="UP000038040">
    <property type="component" value="Unplaced"/>
</dbReference>
<sequence>MSDSDDGSSRSSRKSSLTSSNTESVESWSFLEYDGSSSDVSRKENSSNDESVVHIDEDGFCKLKEYSQSGSDGSISEDNAMIDCTEESDSTKKDDLNISSVKSDFVEENVLMIIRCNELSLDPKGYVREEIQINSSLDSHDSITEKSDDISPFCFIFEDDSEKVEPLNNQNGSFHNDLFLDTQSRTISKEFKDDEFGKLLIQECFNKKEYSLLRLCDLVKVFSLIILFHAVFISFRSLIDFQNRLFSNGTCDAYEPFLTWHMAKPSSKSSVEKPLSNFLPFYGDLPIFSAEKEPDFSLSPEISITSAARKWKNDLIQVLDAIKQSTVPKVELRSSDEHRLIELLSLTLWNTSSVSQISAQDKPSSAEFSIFNESLCPFSDEVLNYSAVTEDMQKAKSLSKSKIKKEITEGPQGPERVDKKELNMVWTAMGITSLGIITFSIRHRFG</sequence>
<name>A0A0N4U5Y5_DRAME</name>
<evidence type="ECO:0000256" key="1">
    <source>
        <dbReference type="SAM" id="MobiDB-lite"/>
    </source>
</evidence>
<reference evidence="2 4" key="2">
    <citation type="submission" date="2018-11" db="EMBL/GenBank/DDBJ databases">
        <authorList>
            <consortium name="Pathogen Informatics"/>
        </authorList>
    </citation>
    <scope>NUCLEOTIDE SEQUENCE [LARGE SCALE GENOMIC DNA]</scope>
</reference>
<feature type="region of interest" description="Disordered" evidence="1">
    <location>
        <begin position="1"/>
        <end position="25"/>
    </location>
</feature>
<dbReference type="EMBL" id="UYYG01001156">
    <property type="protein sequence ID" value="VDN56683.1"/>
    <property type="molecule type" value="Genomic_DNA"/>
</dbReference>
<evidence type="ECO:0000313" key="5">
    <source>
        <dbReference type="WBParaSite" id="DME_0000229601-mRNA-1"/>
    </source>
</evidence>
<proteinExistence type="predicted"/>
<organism evidence="3 5">
    <name type="scientific">Dracunculus medinensis</name>
    <name type="common">Guinea worm</name>
    <dbReference type="NCBI Taxonomy" id="318479"/>
    <lineage>
        <taxon>Eukaryota</taxon>
        <taxon>Metazoa</taxon>
        <taxon>Ecdysozoa</taxon>
        <taxon>Nematoda</taxon>
        <taxon>Chromadorea</taxon>
        <taxon>Rhabditida</taxon>
        <taxon>Spirurina</taxon>
        <taxon>Dracunculoidea</taxon>
        <taxon>Dracunculidae</taxon>
        <taxon>Dracunculus</taxon>
    </lineage>
</organism>
<accession>A0A0N4U5Y5</accession>
<dbReference type="Proteomes" id="UP000274756">
    <property type="component" value="Unassembled WGS sequence"/>
</dbReference>
<feature type="compositionally biased region" description="Low complexity" evidence="1">
    <location>
        <begin position="14"/>
        <end position="25"/>
    </location>
</feature>
<protein>
    <submittedName>
        <fullName evidence="2 5">Uncharacterized protein</fullName>
    </submittedName>
</protein>
<reference evidence="5" key="1">
    <citation type="submission" date="2017-02" db="UniProtKB">
        <authorList>
            <consortium name="WormBaseParasite"/>
        </authorList>
    </citation>
    <scope>IDENTIFICATION</scope>
</reference>
<gene>
    <name evidence="2" type="ORF">DME_LOCUS6656</name>
</gene>
<keyword evidence="4" id="KW-1185">Reference proteome</keyword>
<evidence type="ECO:0000313" key="3">
    <source>
        <dbReference type="Proteomes" id="UP000038040"/>
    </source>
</evidence>
<evidence type="ECO:0000313" key="4">
    <source>
        <dbReference type="Proteomes" id="UP000274756"/>
    </source>
</evidence>